<dbReference type="EMBL" id="JAWWNJ010000026">
    <property type="protein sequence ID" value="KAK7030063.1"/>
    <property type="molecule type" value="Genomic_DNA"/>
</dbReference>
<dbReference type="AlphaFoldDB" id="A0AAW0BTW3"/>
<reference evidence="2 3" key="1">
    <citation type="journal article" date="2024" name="J Genomics">
        <title>Draft genome sequencing and assembly of Favolaschia claudopus CIRM-BRFM 2984 isolated from oak limbs.</title>
        <authorList>
            <person name="Navarro D."/>
            <person name="Drula E."/>
            <person name="Chaduli D."/>
            <person name="Cazenave R."/>
            <person name="Ahrendt S."/>
            <person name="Wang J."/>
            <person name="Lipzen A."/>
            <person name="Daum C."/>
            <person name="Barry K."/>
            <person name="Grigoriev I.V."/>
            <person name="Favel A."/>
            <person name="Rosso M.N."/>
            <person name="Martin F."/>
        </authorList>
    </citation>
    <scope>NUCLEOTIDE SEQUENCE [LARGE SCALE GENOMIC DNA]</scope>
    <source>
        <strain evidence="2 3">CIRM-BRFM 2984</strain>
    </source>
</reference>
<feature type="region of interest" description="Disordered" evidence="1">
    <location>
        <begin position="199"/>
        <end position="220"/>
    </location>
</feature>
<evidence type="ECO:0000313" key="2">
    <source>
        <dbReference type="EMBL" id="KAK7030063.1"/>
    </source>
</evidence>
<name>A0AAW0BTW3_9AGAR</name>
<proteinExistence type="predicted"/>
<feature type="compositionally biased region" description="Polar residues" evidence="1">
    <location>
        <begin position="200"/>
        <end position="218"/>
    </location>
</feature>
<gene>
    <name evidence="2" type="ORF">R3P38DRAFT_2775495</name>
</gene>
<protein>
    <submittedName>
        <fullName evidence="2">Uncharacterized protein</fullName>
    </submittedName>
</protein>
<dbReference type="Proteomes" id="UP001362999">
    <property type="component" value="Unassembled WGS sequence"/>
</dbReference>
<evidence type="ECO:0000256" key="1">
    <source>
        <dbReference type="SAM" id="MobiDB-lite"/>
    </source>
</evidence>
<sequence>MPGSFVNIPHLEVFWRIWKLRGGWGRANNGSLRTKHAKPHRNKFPNAEAKSRMWKIHIFRPAFHQNMTFNGTSNFCILAYGLIFRRNIYKNRKHTPSILSASHDNLLEILASAPSPFPERRSYSITPAFGLAMRKSDSTSQAAHASRAQGSVESHTEYHPFDHWGTCDSIPAGMKTISPSVAFFGESTEDRMIPSLPFNRPNTVQPNETQIQDGQADTNPGYKQAYTRFLESLREEGIELYAFIDSMILHGHLDSLRLREVLEYRPFLGEQLRDSPVTYPAFRGPVDIHRQARAHGIQRSVWNVPTIKPAGFPLSSRDERGVFSLRQSDWDASESTSYNYPFDVDFPVSTRITDSQATPYTIPPLAPAEPHHIDAASAAFLSLIDYWPSDAGWTSSLNKEVVRQSLQQGLLREEELLAVVDWQRLQKLATTARALHSRLVESLFTFPPVVPPHSSPVPHEETSPAITIDVNSSTNFESCDSTSHLSINHPDISGGRPAETELCMSSTLPPNQPACIAFKKRKCYDYQNDCTRQWWMHPEKDVPLCDECGKHLTTQEGPSTVKKIVRASSDARQLWKAGTQNYRRRS</sequence>
<comment type="caution">
    <text evidence="2">The sequence shown here is derived from an EMBL/GenBank/DDBJ whole genome shotgun (WGS) entry which is preliminary data.</text>
</comment>
<accession>A0AAW0BTW3</accession>
<organism evidence="2 3">
    <name type="scientific">Favolaschia claudopus</name>
    <dbReference type="NCBI Taxonomy" id="2862362"/>
    <lineage>
        <taxon>Eukaryota</taxon>
        <taxon>Fungi</taxon>
        <taxon>Dikarya</taxon>
        <taxon>Basidiomycota</taxon>
        <taxon>Agaricomycotina</taxon>
        <taxon>Agaricomycetes</taxon>
        <taxon>Agaricomycetidae</taxon>
        <taxon>Agaricales</taxon>
        <taxon>Marasmiineae</taxon>
        <taxon>Mycenaceae</taxon>
        <taxon>Favolaschia</taxon>
    </lineage>
</organism>
<keyword evidence="3" id="KW-1185">Reference proteome</keyword>
<evidence type="ECO:0000313" key="3">
    <source>
        <dbReference type="Proteomes" id="UP001362999"/>
    </source>
</evidence>